<dbReference type="Pfam" id="PF01590">
    <property type="entry name" value="GAF"/>
    <property type="match status" value="1"/>
</dbReference>
<dbReference type="SMART" id="SM00065">
    <property type="entry name" value="GAF"/>
    <property type="match status" value="1"/>
</dbReference>
<dbReference type="InterPro" id="IPR036097">
    <property type="entry name" value="HisK_dim/P_sf"/>
</dbReference>
<dbReference type="SUPFAM" id="SSF55874">
    <property type="entry name" value="ATPase domain of HSP90 chaperone/DNA topoisomerase II/histidine kinase"/>
    <property type="match status" value="1"/>
</dbReference>
<dbReference type="EC" id="2.7.13.3" evidence="2"/>
<gene>
    <name evidence="4" type="ORF">EPL05_14235</name>
</gene>
<evidence type="ECO:0000313" key="4">
    <source>
        <dbReference type="EMBL" id="RWY51216.1"/>
    </source>
</evidence>
<feature type="domain" description="Histidine kinase" evidence="3">
    <location>
        <begin position="194"/>
        <end position="407"/>
    </location>
</feature>
<dbReference type="AlphaFoldDB" id="A0A444MND9"/>
<evidence type="ECO:0000256" key="1">
    <source>
        <dbReference type="ARBA" id="ARBA00000085"/>
    </source>
</evidence>
<protein>
    <recommendedName>
        <fullName evidence="2">histidine kinase</fullName>
        <ecNumber evidence="2">2.7.13.3</ecNumber>
    </recommendedName>
</protein>
<accession>A0A444MND9</accession>
<dbReference type="InterPro" id="IPR036890">
    <property type="entry name" value="HATPase_C_sf"/>
</dbReference>
<dbReference type="EMBL" id="SBIW01000006">
    <property type="protein sequence ID" value="RWY51216.1"/>
    <property type="molecule type" value="Genomic_DNA"/>
</dbReference>
<comment type="caution">
    <text evidence="4">The sequence shown here is derived from an EMBL/GenBank/DDBJ whole genome shotgun (WGS) entry which is preliminary data.</text>
</comment>
<dbReference type="InterPro" id="IPR003018">
    <property type="entry name" value="GAF"/>
</dbReference>
<dbReference type="GO" id="GO:0000155">
    <property type="term" value="F:phosphorelay sensor kinase activity"/>
    <property type="evidence" value="ECO:0007669"/>
    <property type="project" value="InterPro"/>
</dbReference>
<evidence type="ECO:0000256" key="2">
    <source>
        <dbReference type="ARBA" id="ARBA00012438"/>
    </source>
</evidence>
<keyword evidence="5" id="KW-1185">Reference proteome</keyword>
<name>A0A444MND9_9SPHI</name>
<evidence type="ECO:0000259" key="3">
    <source>
        <dbReference type="PROSITE" id="PS50109"/>
    </source>
</evidence>
<dbReference type="PANTHER" id="PTHR43102:SF2">
    <property type="entry name" value="GAF DOMAIN-CONTAINING PROTEIN"/>
    <property type="match status" value="1"/>
</dbReference>
<evidence type="ECO:0000313" key="5">
    <source>
        <dbReference type="Proteomes" id="UP000286701"/>
    </source>
</evidence>
<dbReference type="CDD" id="cd00075">
    <property type="entry name" value="HATPase"/>
    <property type="match status" value="1"/>
</dbReference>
<dbReference type="PANTHER" id="PTHR43102">
    <property type="entry name" value="SLR1143 PROTEIN"/>
    <property type="match status" value="1"/>
</dbReference>
<dbReference type="CDD" id="cd00082">
    <property type="entry name" value="HisKA"/>
    <property type="match status" value="1"/>
</dbReference>
<dbReference type="InterPro" id="IPR005467">
    <property type="entry name" value="His_kinase_dom"/>
</dbReference>
<reference evidence="4 5" key="1">
    <citation type="submission" date="2019-01" db="EMBL/GenBank/DDBJ databases">
        <title>Mucilaginibacter antarcticum sp. nov., isolated from antarctic soil.</title>
        <authorList>
            <person name="Yan Y.-Q."/>
            <person name="Du Z.-J."/>
        </authorList>
    </citation>
    <scope>NUCLEOTIDE SEQUENCE [LARGE SCALE GENOMIC DNA]</scope>
    <source>
        <strain evidence="4 5">F01003</strain>
    </source>
</reference>
<dbReference type="InterPro" id="IPR029016">
    <property type="entry name" value="GAF-like_dom_sf"/>
</dbReference>
<dbReference type="OrthoDB" id="9813151at2"/>
<dbReference type="Pfam" id="PF02518">
    <property type="entry name" value="HATPase_c"/>
    <property type="match status" value="1"/>
</dbReference>
<organism evidence="4 5">
    <name type="scientific">Mucilaginibacter gilvus</name>
    <dbReference type="NCBI Taxonomy" id="2305909"/>
    <lineage>
        <taxon>Bacteria</taxon>
        <taxon>Pseudomonadati</taxon>
        <taxon>Bacteroidota</taxon>
        <taxon>Sphingobacteriia</taxon>
        <taxon>Sphingobacteriales</taxon>
        <taxon>Sphingobacteriaceae</taxon>
        <taxon>Mucilaginibacter</taxon>
    </lineage>
</organism>
<dbReference type="SMART" id="SM00387">
    <property type="entry name" value="HATPase_c"/>
    <property type="match status" value="1"/>
</dbReference>
<keyword evidence="4" id="KW-0418">Kinase</keyword>
<dbReference type="Gene3D" id="3.30.565.10">
    <property type="entry name" value="Histidine kinase-like ATPase, C-terminal domain"/>
    <property type="match status" value="1"/>
</dbReference>
<dbReference type="InterPro" id="IPR003594">
    <property type="entry name" value="HATPase_dom"/>
</dbReference>
<keyword evidence="4" id="KW-0808">Transferase</keyword>
<sequence>MKKTKIAAEKDRLEALHSYQILDSGTEKDYDDLTALAAAICQAPIAVISMVDEKRQWFKSHHGIDTTETPIEHSFCTHAINAPNYVLIVPDAKSDARFSNNPLVNGQPHIIFYAGVALVNSEGFALGSLCVVDHKSRNISAEQLTALTVIAKQIMDKLELRRKILQLQDTKMELETSFNALKASEDERKDFIVNISHDIRTPLAVAKGYIETLLLKEELSPEFHEYLHLIDHKAQLVENLVSQLFELSKMESVAFKAQREPFSVAEVLKEIVQSWKLPAQNKNIKLDCTGCEDVSMIFADISLMERLIQNLIGNALKFTPEHGYIHITFFQNGDELVMQFMNNGPAIPPAVIAWVMQDKKQRGIIKRPYKSGLGLAIVKRIAELHGFAFTIDTTGHNKLALKMPIYRLSH</sequence>
<dbReference type="Gene3D" id="3.30.450.40">
    <property type="match status" value="1"/>
</dbReference>
<dbReference type="Gene3D" id="1.10.287.130">
    <property type="match status" value="1"/>
</dbReference>
<dbReference type="SUPFAM" id="SSF47384">
    <property type="entry name" value="Homodimeric domain of signal transducing histidine kinase"/>
    <property type="match status" value="1"/>
</dbReference>
<dbReference type="PROSITE" id="PS50109">
    <property type="entry name" value="HIS_KIN"/>
    <property type="match status" value="1"/>
</dbReference>
<dbReference type="InterPro" id="IPR003661">
    <property type="entry name" value="HisK_dim/P_dom"/>
</dbReference>
<dbReference type="SMART" id="SM00388">
    <property type="entry name" value="HisKA"/>
    <property type="match status" value="1"/>
</dbReference>
<dbReference type="SUPFAM" id="SSF55781">
    <property type="entry name" value="GAF domain-like"/>
    <property type="match status" value="1"/>
</dbReference>
<dbReference type="Proteomes" id="UP000286701">
    <property type="component" value="Unassembled WGS sequence"/>
</dbReference>
<dbReference type="Pfam" id="PF00512">
    <property type="entry name" value="HisKA"/>
    <property type="match status" value="1"/>
</dbReference>
<comment type="catalytic activity">
    <reaction evidence="1">
        <text>ATP + protein L-histidine = ADP + protein N-phospho-L-histidine.</text>
        <dbReference type="EC" id="2.7.13.3"/>
    </reaction>
</comment>
<proteinExistence type="predicted"/>